<dbReference type="FunFam" id="1.10.472.30:FF:000003">
    <property type="entry name" value="Transcription elongation factor S-II"/>
    <property type="match status" value="1"/>
</dbReference>
<dbReference type="Proteomes" id="UP001203297">
    <property type="component" value="Unassembled WGS sequence"/>
</dbReference>
<evidence type="ECO:0000256" key="5">
    <source>
        <dbReference type="ARBA" id="ARBA00023242"/>
    </source>
</evidence>
<keyword evidence="8" id="KW-0238">DNA-binding</keyword>
<dbReference type="InterPro" id="IPR036575">
    <property type="entry name" value="TFIIS_cen_dom_sf"/>
</dbReference>
<feature type="region of interest" description="Disordered" evidence="9">
    <location>
        <begin position="79"/>
        <end position="130"/>
    </location>
</feature>
<dbReference type="PIRSF" id="PIRSF006704">
    <property type="entry name" value="TF_IIS"/>
    <property type="match status" value="1"/>
</dbReference>
<dbReference type="CDD" id="cd13749">
    <property type="entry name" value="Zn-ribbon_TFIIS"/>
    <property type="match status" value="1"/>
</dbReference>
<dbReference type="PROSITE" id="PS51319">
    <property type="entry name" value="TFIIS_N"/>
    <property type="match status" value="1"/>
</dbReference>
<dbReference type="InterPro" id="IPR003618">
    <property type="entry name" value="TFIIS_cen_dom"/>
</dbReference>
<dbReference type="InterPro" id="IPR003617">
    <property type="entry name" value="TFIIS/CRSP70_N_sub"/>
</dbReference>
<dbReference type="GO" id="GO:0031564">
    <property type="term" value="P:transcription antitermination"/>
    <property type="evidence" value="ECO:0007669"/>
    <property type="project" value="TreeGrafter"/>
</dbReference>
<feature type="domain" description="TFIIS-type" evidence="10">
    <location>
        <begin position="253"/>
        <end position="293"/>
    </location>
</feature>
<keyword evidence="2 8" id="KW-0479">Metal-binding</keyword>
<keyword evidence="5 7" id="KW-0539">Nucleus</keyword>
<evidence type="ECO:0000256" key="1">
    <source>
        <dbReference type="ARBA" id="ARBA00004123"/>
    </source>
</evidence>
<feature type="domain" description="TFIIS N-terminal" evidence="11">
    <location>
        <begin position="5"/>
        <end position="79"/>
    </location>
</feature>
<keyword evidence="13" id="KW-0251">Elongation factor</keyword>
<proteinExistence type="inferred from homology"/>
<dbReference type="EMBL" id="WTXG01000017">
    <property type="protein sequence ID" value="KAI0300621.1"/>
    <property type="molecule type" value="Genomic_DNA"/>
</dbReference>
<sequence length="295" mass="32343">MSDIAELKRLVKSLQQASSEKEIIDILQVLKKEAKISEAVLRESKAGLAVGKLRSHSAKDVSEIAKEIVRMWKTAVDKEKQAAGTQSKGAVKPSAPPPRKASTASLPPTPTSSSNNNGARTAKSDGVSTAITGDRTRDKCVEMLYDALALESGFPSDLILQRARAVEDTVYKDCKGTTATYKSKIRTLFVNLKDKNNPGLRRSVTAGDISAQTFARMTSQEMASEERKAADAKIEEDNLFLSLGAGEQQAETDAFQCGRCKQRKCRYRQAQTRSADEPMTTFVTCTNCNHRWKFS</sequence>
<dbReference type="SUPFAM" id="SSF46942">
    <property type="entry name" value="Elongation factor TFIIS domain 2"/>
    <property type="match status" value="1"/>
</dbReference>
<dbReference type="Pfam" id="PF01096">
    <property type="entry name" value="Zn_ribbon_TFIIS"/>
    <property type="match status" value="1"/>
</dbReference>
<evidence type="ECO:0000259" key="12">
    <source>
        <dbReference type="PROSITE" id="PS51321"/>
    </source>
</evidence>
<dbReference type="Gene3D" id="1.20.930.10">
    <property type="entry name" value="Conserved domain common to transcription factors TFIIS, elongin A, CRSP70"/>
    <property type="match status" value="1"/>
</dbReference>
<dbReference type="GO" id="GO:0001139">
    <property type="term" value="F:RNA polymerase II complex recruiting activity"/>
    <property type="evidence" value="ECO:0007669"/>
    <property type="project" value="TreeGrafter"/>
</dbReference>
<evidence type="ECO:0000256" key="3">
    <source>
        <dbReference type="ARBA" id="ARBA00022771"/>
    </source>
</evidence>
<evidence type="ECO:0000256" key="7">
    <source>
        <dbReference type="PROSITE-ProRule" id="PRU00649"/>
    </source>
</evidence>
<keyword evidence="8" id="KW-0805">Transcription regulation</keyword>
<dbReference type="PANTHER" id="PTHR11477:SF0">
    <property type="entry name" value="IP08861P-RELATED"/>
    <property type="match status" value="1"/>
</dbReference>
<dbReference type="SMART" id="SM00509">
    <property type="entry name" value="TFS2N"/>
    <property type="match status" value="1"/>
</dbReference>
<evidence type="ECO:0000256" key="8">
    <source>
        <dbReference type="RuleBase" id="RU368078"/>
    </source>
</evidence>
<dbReference type="Pfam" id="PF08711">
    <property type="entry name" value="Med26"/>
    <property type="match status" value="1"/>
</dbReference>
<dbReference type="PROSITE" id="PS51321">
    <property type="entry name" value="TFIIS_CENTRAL"/>
    <property type="match status" value="1"/>
</dbReference>
<dbReference type="Gene3D" id="1.10.472.30">
    <property type="entry name" value="Transcription elongation factor S-II, central domain"/>
    <property type="match status" value="1"/>
</dbReference>
<dbReference type="GO" id="GO:0031440">
    <property type="term" value="P:regulation of mRNA 3'-end processing"/>
    <property type="evidence" value="ECO:0007669"/>
    <property type="project" value="TreeGrafter"/>
</dbReference>
<keyword evidence="3 6" id="KW-0863">Zinc-finger</keyword>
<dbReference type="InterPro" id="IPR001222">
    <property type="entry name" value="Znf_TFIIS"/>
</dbReference>
<dbReference type="PROSITE" id="PS51133">
    <property type="entry name" value="ZF_TFIIS_2"/>
    <property type="match status" value="1"/>
</dbReference>
<dbReference type="SUPFAM" id="SSF47676">
    <property type="entry name" value="Conserved domain common to transcription factors TFIIS, elongin A, CRSP70"/>
    <property type="match status" value="1"/>
</dbReference>
<dbReference type="PANTHER" id="PTHR11477">
    <property type="entry name" value="TRANSCRIPTION FACTOR S-II ZINC FINGER DOMAIN-CONTAINING PROTEIN"/>
    <property type="match status" value="1"/>
</dbReference>
<keyword evidence="14" id="KW-1185">Reference proteome</keyword>
<dbReference type="FunFam" id="2.20.25.10:FF:000001">
    <property type="entry name" value="Probable Transcription elongation factor S-II"/>
    <property type="match status" value="1"/>
</dbReference>
<dbReference type="GO" id="GO:0006362">
    <property type="term" value="P:transcription elongation by RNA polymerase I"/>
    <property type="evidence" value="ECO:0007669"/>
    <property type="project" value="TreeGrafter"/>
</dbReference>
<keyword evidence="8" id="KW-0804">Transcription</keyword>
<dbReference type="InterPro" id="IPR017923">
    <property type="entry name" value="TFIIS_N"/>
</dbReference>
<dbReference type="SMART" id="SM00510">
    <property type="entry name" value="TFS2M"/>
    <property type="match status" value="1"/>
</dbReference>
<dbReference type="PROSITE" id="PS00466">
    <property type="entry name" value="ZF_TFIIS_1"/>
    <property type="match status" value="1"/>
</dbReference>
<feature type="domain" description="TFIIS central" evidence="12">
    <location>
        <begin position="136"/>
        <end position="250"/>
    </location>
</feature>
<dbReference type="GO" id="GO:0005634">
    <property type="term" value="C:nucleus"/>
    <property type="evidence" value="ECO:0007669"/>
    <property type="project" value="UniProtKB-SubCell"/>
</dbReference>
<evidence type="ECO:0000313" key="14">
    <source>
        <dbReference type="Proteomes" id="UP001203297"/>
    </source>
</evidence>
<dbReference type="GO" id="GO:0008270">
    <property type="term" value="F:zinc ion binding"/>
    <property type="evidence" value="ECO:0007669"/>
    <property type="project" value="UniProtKB-UniRule"/>
</dbReference>
<comment type="similarity">
    <text evidence="8">Belongs to the TFS-II family.</text>
</comment>
<keyword evidence="13" id="KW-0648">Protein biosynthesis</keyword>
<evidence type="ECO:0000256" key="2">
    <source>
        <dbReference type="ARBA" id="ARBA00022723"/>
    </source>
</evidence>
<dbReference type="InterPro" id="IPR006289">
    <property type="entry name" value="TFSII"/>
</dbReference>
<protein>
    <recommendedName>
        <fullName evidence="8">Transcription elongation factor</fullName>
    </recommendedName>
</protein>
<keyword evidence="4 8" id="KW-0862">Zinc</keyword>
<dbReference type="GO" id="GO:0003746">
    <property type="term" value="F:translation elongation factor activity"/>
    <property type="evidence" value="ECO:0007669"/>
    <property type="project" value="UniProtKB-KW"/>
</dbReference>
<dbReference type="AlphaFoldDB" id="A0AAD4M3D3"/>
<evidence type="ECO:0000259" key="10">
    <source>
        <dbReference type="PROSITE" id="PS51133"/>
    </source>
</evidence>
<evidence type="ECO:0000259" key="11">
    <source>
        <dbReference type="PROSITE" id="PS51319"/>
    </source>
</evidence>
<dbReference type="SMART" id="SM00440">
    <property type="entry name" value="ZnF_C2C2"/>
    <property type="match status" value="1"/>
</dbReference>
<organism evidence="13 14">
    <name type="scientific">Multifurca ochricompacta</name>
    <dbReference type="NCBI Taxonomy" id="376703"/>
    <lineage>
        <taxon>Eukaryota</taxon>
        <taxon>Fungi</taxon>
        <taxon>Dikarya</taxon>
        <taxon>Basidiomycota</taxon>
        <taxon>Agaricomycotina</taxon>
        <taxon>Agaricomycetes</taxon>
        <taxon>Russulales</taxon>
        <taxon>Russulaceae</taxon>
        <taxon>Multifurca</taxon>
    </lineage>
</organism>
<comment type="subcellular location">
    <subcellularLocation>
        <location evidence="1 7 8">Nucleus</location>
    </subcellularLocation>
</comment>
<evidence type="ECO:0000256" key="6">
    <source>
        <dbReference type="PROSITE-ProRule" id="PRU00472"/>
    </source>
</evidence>
<feature type="compositionally biased region" description="Low complexity" evidence="9">
    <location>
        <begin position="101"/>
        <end position="119"/>
    </location>
</feature>
<gene>
    <name evidence="13" type="ORF">B0F90DRAFT_1629535</name>
</gene>
<comment type="function">
    <text evidence="8">Necessary for efficient RNA polymerase II transcription elongation past template-encoded arresting sites.</text>
</comment>
<dbReference type="SUPFAM" id="SSF57783">
    <property type="entry name" value="Zinc beta-ribbon"/>
    <property type="match status" value="1"/>
</dbReference>
<evidence type="ECO:0000313" key="13">
    <source>
        <dbReference type="EMBL" id="KAI0300621.1"/>
    </source>
</evidence>
<dbReference type="NCBIfam" id="TIGR01385">
    <property type="entry name" value="TFSII"/>
    <property type="match status" value="1"/>
</dbReference>
<dbReference type="InterPro" id="IPR035100">
    <property type="entry name" value="TF_IIS-typ"/>
</dbReference>
<dbReference type="InterPro" id="IPR035441">
    <property type="entry name" value="TFIIS/LEDGF_dom_sf"/>
</dbReference>
<dbReference type="Pfam" id="PF07500">
    <property type="entry name" value="TFIIS_M"/>
    <property type="match status" value="1"/>
</dbReference>
<dbReference type="Gene3D" id="2.20.25.10">
    <property type="match status" value="1"/>
</dbReference>
<comment type="caution">
    <text evidence="13">The sequence shown here is derived from an EMBL/GenBank/DDBJ whole genome shotgun (WGS) entry which is preliminary data.</text>
</comment>
<dbReference type="GO" id="GO:0000977">
    <property type="term" value="F:RNA polymerase II transcription regulatory region sequence-specific DNA binding"/>
    <property type="evidence" value="ECO:0007669"/>
    <property type="project" value="TreeGrafter"/>
</dbReference>
<name>A0AAD4M3D3_9AGAM</name>
<dbReference type="GO" id="GO:0006368">
    <property type="term" value="P:transcription elongation by RNA polymerase II"/>
    <property type="evidence" value="ECO:0007669"/>
    <property type="project" value="InterPro"/>
</dbReference>
<evidence type="ECO:0000256" key="4">
    <source>
        <dbReference type="ARBA" id="ARBA00022833"/>
    </source>
</evidence>
<evidence type="ECO:0000256" key="9">
    <source>
        <dbReference type="SAM" id="MobiDB-lite"/>
    </source>
</evidence>
<accession>A0AAD4M3D3</accession>
<reference evidence="13" key="1">
    <citation type="journal article" date="2022" name="New Phytol.">
        <title>Evolutionary transition to the ectomycorrhizal habit in the genomes of a hyperdiverse lineage of mushroom-forming fungi.</title>
        <authorList>
            <person name="Looney B."/>
            <person name="Miyauchi S."/>
            <person name="Morin E."/>
            <person name="Drula E."/>
            <person name="Courty P.E."/>
            <person name="Kohler A."/>
            <person name="Kuo A."/>
            <person name="LaButti K."/>
            <person name="Pangilinan J."/>
            <person name="Lipzen A."/>
            <person name="Riley R."/>
            <person name="Andreopoulos W."/>
            <person name="He G."/>
            <person name="Johnson J."/>
            <person name="Nolan M."/>
            <person name="Tritt A."/>
            <person name="Barry K.W."/>
            <person name="Grigoriev I.V."/>
            <person name="Nagy L.G."/>
            <person name="Hibbett D."/>
            <person name="Henrissat B."/>
            <person name="Matheny P.B."/>
            <person name="Labbe J."/>
            <person name="Martin F.M."/>
        </authorList>
    </citation>
    <scope>NUCLEOTIDE SEQUENCE</scope>
    <source>
        <strain evidence="13">BPL690</strain>
    </source>
</reference>